<dbReference type="HOGENOM" id="CLU_1416838_0_0_1"/>
<keyword evidence="3" id="KW-1185">Reference proteome</keyword>
<name>T1JWF4_TETUR</name>
<protein>
    <submittedName>
        <fullName evidence="2">Uncharacterized protein</fullName>
    </submittedName>
</protein>
<dbReference type="AlphaFoldDB" id="T1JWF4"/>
<evidence type="ECO:0000313" key="3">
    <source>
        <dbReference type="Proteomes" id="UP000015104"/>
    </source>
</evidence>
<reference evidence="3" key="1">
    <citation type="submission" date="2011-08" db="EMBL/GenBank/DDBJ databases">
        <authorList>
            <person name="Rombauts S."/>
        </authorList>
    </citation>
    <scope>NUCLEOTIDE SEQUENCE</scope>
    <source>
        <strain evidence="3">London</strain>
    </source>
</reference>
<evidence type="ECO:0000256" key="1">
    <source>
        <dbReference type="SAM" id="MobiDB-lite"/>
    </source>
</evidence>
<accession>T1JWF4</accession>
<sequence>MDLDRSKNDRNHEKFLTLSNEHKGDIEARAESFNAADEPEKLLTLSNEHRGEIDVREDSYNAADDADTSKHSRIASNCEKLRAKAGERNNYQFSVAGTQKIQMFNRDADHNYDEVRDKLIRKILKLFLQLIAGQSVCSLMKAFNIDKEMISKKHNKNIIVNINNALTHECLVSFIHLEVLFIKLEARFGNQS</sequence>
<reference evidence="2" key="2">
    <citation type="submission" date="2015-06" db="UniProtKB">
        <authorList>
            <consortium name="EnsemblMetazoa"/>
        </authorList>
    </citation>
    <scope>IDENTIFICATION</scope>
</reference>
<feature type="region of interest" description="Disordered" evidence="1">
    <location>
        <begin position="1"/>
        <end position="21"/>
    </location>
</feature>
<proteinExistence type="predicted"/>
<dbReference type="Proteomes" id="UP000015104">
    <property type="component" value="Unassembled WGS sequence"/>
</dbReference>
<organism evidence="2 3">
    <name type="scientific">Tetranychus urticae</name>
    <name type="common">Two-spotted spider mite</name>
    <dbReference type="NCBI Taxonomy" id="32264"/>
    <lineage>
        <taxon>Eukaryota</taxon>
        <taxon>Metazoa</taxon>
        <taxon>Ecdysozoa</taxon>
        <taxon>Arthropoda</taxon>
        <taxon>Chelicerata</taxon>
        <taxon>Arachnida</taxon>
        <taxon>Acari</taxon>
        <taxon>Acariformes</taxon>
        <taxon>Trombidiformes</taxon>
        <taxon>Prostigmata</taxon>
        <taxon>Eleutherengona</taxon>
        <taxon>Raphignathae</taxon>
        <taxon>Tetranychoidea</taxon>
        <taxon>Tetranychidae</taxon>
        <taxon>Tetranychus</taxon>
    </lineage>
</organism>
<evidence type="ECO:0000313" key="2">
    <source>
        <dbReference type="EnsemblMetazoa" id="tetur02g08070.1"/>
    </source>
</evidence>
<dbReference type="EnsemblMetazoa" id="tetur02g08070.1">
    <property type="protein sequence ID" value="tetur02g08070.1"/>
    <property type="gene ID" value="tetur02g08070"/>
</dbReference>
<dbReference type="EMBL" id="CAEY01000811">
    <property type="status" value="NOT_ANNOTATED_CDS"/>
    <property type="molecule type" value="Genomic_DNA"/>
</dbReference>